<keyword evidence="2" id="KW-0255">Endonuclease</keyword>
<dbReference type="CDD" id="cd06260">
    <property type="entry name" value="DUF820-like"/>
    <property type="match status" value="1"/>
</dbReference>
<dbReference type="GO" id="GO:0004519">
    <property type="term" value="F:endonuclease activity"/>
    <property type="evidence" value="ECO:0007669"/>
    <property type="project" value="UniProtKB-KW"/>
</dbReference>
<reference evidence="2 3" key="1">
    <citation type="submission" date="2022-08" db="EMBL/GenBank/DDBJ databases">
        <title>Bacterial and archaeal communities from various locations to study Microbial Dark Matter (Phase II).</title>
        <authorList>
            <person name="Stepanauskas R."/>
        </authorList>
    </citation>
    <scope>NUCLEOTIDE SEQUENCE [LARGE SCALE GENOMIC DNA]</scope>
    <source>
        <strain evidence="2 3">PD1</strain>
    </source>
</reference>
<protein>
    <submittedName>
        <fullName evidence="2">Uma2 family endonuclease</fullName>
    </submittedName>
</protein>
<organism evidence="2 3">
    <name type="scientific">Candidatus Fervidibacter sacchari</name>
    <dbReference type="NCBI Taxonomy" id="1448929"/>
    <lineage>
        <taxon>Bacteria</taxon>
        <taxon>Candidatus Fervidibacterota</taxon>
        <taxon>Candidatus Fervidibacter</taxon>
    </lineage>
</organism>
<evidence type="ECO:0000313" key="2">
    <source>
        <dbReference type="EMBL" id="MCS3920051.1"/>
    </source>
</evidence>
<name>A0ABT2ERK7_9BACT</name>
<keyword evidence="3" id="KW-1185">Reference proteome</keyword>
<dbReference type="Gene3D" id="3.90.1570.10">
    <property type="entry name" value="tt1808, chain A"/>
    <property type="match status" value="1"/>
</dbReference>
<dbReference type="SUPFAM" id="SSF52980">
    <property type="entry name" value="Restriction endonuclease-like"/>
    <property type="match status" value="1"/>
</dbReference>
<proteinExistence type="predicted"/>
<dbReference type="InterPro" id="IPR008538">
    <property type="entry name" value="Uma2"/>
</dbReference>
<keyword evidence="2" id="KW-0540">Nuclease</keyword>
<dbReference type="PANTHER" id="PTHR34107:SF4">
    <property type="entry name" value="SLL1222 PROTEIN"/>
    <property type="match status" value="1"/>
</dbReference>
<dbReference type="EMBL" id="JANUCP010000004">
    <property type="protein sequence ID" value="MCS3920051.1"/>
    <property type="molecule type" value="Genomic_DNA"/>
</dbReference>
<feature type="domain" description="Putative restriction endonuclease" evidence="1">
    <location>
        <begin position="22"/>
        <end position="190"/>
    </location>
</feature>
<sequence length="215" mass="25402">MALETKPKSAEQLKPIKLRMSLQEFLEWTDEDVWAEWEDGEVIVISPASYRHQEIVGFLATLFRLFLEEQDMEVVLMAPFSMWLPVSNRVREPDILVVLKENLDRIKKNFLDGPADLVVEIVSEDSVLRDRGTKFAEYELDGVKEYWLIDPNKEQADFFVLDEGNRFERKLPDKRGFYHSTVLKGFRLNVNWLWQQPLLKVSEVFRKAVKRQRAR</sequence>
<dbReference type="Pfam" id="PF05685">
    <property type="entry name" value="Uma2"/>
    <property type="match status" value="1"/>
</dbReference>
<accession>A0ABT2ERK7</accession>
<keyword evidence="2" id="KW-0378">Hydrolase</keyword>
<comment type="caution">
    <text evidence="2">The sequence shown here is derived from an EMBL/GenBank/DDBJ whole genome shotgun (WGS) entry which is preliminary data.</text>
</comment>
<evidence type="ECO:0000259" key="1">
    <source>
        <dbReference type="Pfam" id="PF05685"/>
    </source>
</evidence>
<dbReference type="RefSeq" id="WP_259097310.1">
    <property type="nucleotide sequence ID" value="NZ_CP130454.1"/>
</dbReference>
<evidence type="ECO:0000313" key="3">
    <source>
        <dbReference type="Proteomes" id="UP001204798"/>
    </source>
</evidence>
<dbReference type="Proteomes" id="UP001204798">
    <property type="component" value="Unassembled WGS sequence"/>
</dbReference>
<dbReference type="PANTHER" id="PTHR34107">
    <property type="entry name" value="SLL0198 PROTEIN-RELATED"/>
    <property type="match status" value="1"/>
</dbReference>
<dbReference type="InterPro" id="IPR012296">
    <property type="entry name" value="Nuclease_put_TT1808"/>
</dbReference>
<gene>
    <name evidence="2" type="ORF">M2350_002468</name>
</gene>
<dbReference type="InterPro" id="IPR011335">
    <property type="entry name" value="Restrct_endonuc-II-like"/>
</dbReference>